<comment type="caution">
    <text evidence="1">The sequence shown here is derived from an EMBL/GenBank/DDBJ whole genome shotgun (WGS) entry which is preliminary data.</text>
</comment>
<evidence type="ECO:0008006" key="3">
    <source>
        <dbReference type="Google" id="ProtNLM"/>
    </source>
</evidence>
<dbReference type="InterPro" id="IPR011249">
    <property type="entry name" value="Metalloenz_LuxS/M16"/>
</dbReference>
<dbReference type="EMBL" id="JABMCG010000092">
    <property type="protein sequence ID" value="NUU27663.1"/>
    <property type="molecule type" value="Genomic_DNA"/>
</dbReference>
<evidence type="ECO:0000313" key="1">
    <source>
        <dbReference type="EMBL" id="NUU27663.1"/>
    </source>
</evidence>
<gene>
    <name evidence="1" type="ORF">HP467_05995</name>
</gene>
<proteinExistence type="predicted"/>
<sequence>MPEQTHPVPIVHAPTVGPVTARLVFGAGTCDEPVLLAGVAHLVEHLVVRAALPIAAPHNAVTQDRITVFEVVTTTTEEALDLVRGLAAAVRAVLDVSEETVERERRIVAREDPLRADEMVPSVHTARFGPAGPGRSGAGAAPVAGITSAEVRHWVEHHLVAGNAIVSVAGGAVPPATVDLALPPGPPTAPLPSWAGPMRTGALVESPLGGIAASVLVPARVAPLLEAVLEHEVFDALRMGAGLAYAIDSHSVALDGERSVVVVTADPGEADTEAAATVVVETLRRLAASGPSTSTTARIDAARAVNATDAAFRADLRVSAEVLMRLRGLPTPQPVDGPVTPAELSDLRSALADALGTLVVCVDQDADTDFAALAERHGLEHVDASPGVPVPERVWFPPRPGAGRSVHRTALLPAFADAHLEVDGTRVKLRPRGLPARMVDLAEAAVVGRRGDLGVTVVDGAGNTLHLRADEWWRGRRMVDAVVRATPPHLLRAFSA</sequence>
<dbReference type="GO" id="GO:0046872">
    <property type="term" value="F:metal ion binding"/>
    <property type="evidence" value="ECO:0007669"/>
    <property type="project" value="InterPro"/>
</dbReference>
<dbReference type="Proteomes" id="UP000539146">
    <property type="component" value="Unassembled WGS sequence"/>
</dbReference>
<dbReference type="SUPFAM" id="SSF63411">
    <property type="entry name" value="LuxS/MPP-like metallohydrolase"/>
    <property type="match status" value="1"/>
</dbReference>
<evidence type="ECO:0000313" key="2">
    <source>
        <dbReference type="Proteomes" id="UP000539146"/>
    </source>
</evidence>
<dbReference type="Gene3D" id="3.30.830.10">
    <property type="entry name" value="Metalloenzyme, LuxS/M16 peptidase-like"/>
    <property type="match status" value="1"/>
</dbReference>
<accession>A0A850DW30</accession>
<protein>
    <recommendedName>
        <fullName evidence="3">Peptidase M16 C-terminal domain-containing protein</fullName>
    </recommendedName>
</protein>
<organism evidence="1 2">
    <name type="scientific">Curtobacterium citreum</name>
    <dbReference type="NCBI Taxonomy" id="2036"/>
    <lineage>
        <taxon>Bacteria</taxon>
        <taxon>Bacillati</taxon>
        <taxon>Actinomycetota</taxon>
        <taxon>Actinomycetes</taxon>
        <taxon>Micrococcales</taxon>
        <taxon>Microbacteriaceae</taxon>
        <taxon>Curtobacterium</taxon>
    </lineage>
</organism>
<dbReference type="RefSeq" id="WP_175325545.1">
    <property type="nucleotide sequence ID" value="NZ_BAAAWP010000001.1"/>
</dbReference>
<name>A0A850DW30_9MICO</name>
<reference evidence="1 2" key="1">
    <citation type="submission" date="2020-05" db="EMBL/GenBank/DDBJ databases">
        <title>Genome Sequencing of Type Strains.</title>
        <authorList>
            <person name="Lemaire J.F."/>
            <person name="Inderbitzin P."/>
            <person name="Gregorio O.A."/>
            <person name="Collins S.B."/>
            <person name="Wespe N."/>
            <person name="Knight-Connoni V."/>
        </authorList>
    </citation>
    <scope>NUCLEOTIDE SEQUENCE [LARGE SCALE GENOMIC DNA]</scope>
    <source>
        <strain evidence="1 2">DSM 20512</strain>
    </source>
</reference>
<dbReference type="AlphaFoldDB" id="A0A850DW30"/>